<evidence type="ECO:0000313" key="2">
    <source>
        <dbReference type="Proteomes" id="UP000233469"/>
    </source>
</evidence>
<proteinExistence type="predicted"/>
<dbReference type="AlphaFoldDB" id="A0A2N1M9P6"/>
<dbReference type="Proteomes" id="UP000233469">
    <property type="component" value="Unassembled WGS sequence"/>
</dbReference>
<reference evidence="1 2" key="2">
    <citation type="submission" date="2017-10" db="EMBL/GenBank/DDBJ databases">
        <title>Extensive intraspecific genome diversity in a model arbuscular mycorrhizal fungus.</title>
        <authorList>
            <person name="Chen E.C.H."/>
            <person name="Morin E."/>
            <person name="Baudet D."/>
            <person name="Noel J."/>
            <person name="Ndikumana S."/>
            <person name="Charron P."/>
            <person name="St-Onge C."/>
            <person name="Giorgi J."/>
            <person name="Grigoriev I.V."/>
            <person name="Roux C."/>
            <person name="Martin F.M."/>
            <person name="Corradi N."/>
        </authorList>
    </citation>
    <scope>NUCLEOTIDE SEQUENCE [LARGE SCALE GENOMIC DNA]</scope>
    <source>
        <strain evidence="1 2">C2</strain>
    </source>
</reference>
<evidence type="ECO:0000313" key="1">
    <source>
        <dbReference type="EMBL" id="PKK58363.1"/>
    </source>
</evidence>
<name>A0A2N1M9P6_9GLOM</name>
<organism evidence="1 2">
    <name type="scientific">Rhizophagus irregularis</name>
    <dbReference type="NCBI Taxonomy" id="588596"/>
    <lineage>
        <taxon>Eukaryota</taxon>
        <taxon>Fungi</taxon>
        <taxon>Fungi incertae sedis</taxon>
        <taxon>Mucoromycota</taxon>
        <taxon>Glomeromycotina</taxon>
        <taxon>Glomeromycetes</taxon>
        <taxon>Glomerales</taxon>
        <taxon>Glomeraceae</taxon>
        <taxon>Rhizophagus</taxon>
    </lineage>
</organism>
<dbReference type="EMBL" id="LLXL01003649">
    <property type="protein sequence ID" value="PKK58363.1"/>
    <property type="molecule type" value="Genomic_DNA"/>
</dbReference>
<accession>A0A2N1M9P6</accession>
<gene>
    <name evidence="1" type="ORF">RhiirC2_796432</name>
</gene>
<comment type="caution">
    <text evidence="1">The sequence shown here is derived from an EMBL/GenBank/DDBJ whole genome shotgun (WGS) entry which is preliminary data.</text>
</comment>
<sequence length="100" mass="11443">MSSSIFLNITDAYNIDKIVEKADEEVPTWVMQSKMNSLTQFFKSFEDTYDTHVLEILKCKNLKEYNELEDKLIGPSNITKPGNLPIRLSKPDTKLLSSVT</sequence>
<reference evidence="1 2" key="1">
    <citation type="submission" date="2016-04" db="EMBL/GenBank/DDBJ databases">
        <title>Genome analyses suggest a sexual origin of heterokaryosis in a supposedly ancient asexual fungus.</title>
        <authorList>
            <person name="Ropars J."/>
            <person name="Sedzielewska K."/>
            <person name="Noel J."/>
            <person name="Charron P."/>
            <person name="Farinelli L."/>
            <person name="Marton T."/>
            <person name="Kruger M."/>
            <person name="Pelin A."/>
            <person name="Brachmann A."/>
            <person name="Corradi N."/>
        </authorList>
    </citation>
    <scope>NUCLEOTIDE SEQUENCE [LARGE SCALE GENOMIC DNA]</scope>
    <source>
        <strain evidence="1 2">C2</strain>
    </source>
</reference>
<protein>
    <submittedName>
        <fullName evidence="1">Uncharacterized protein</fullName>
    </submittedName>
</protein>